<dbReference type="SUPFAM" id="SSF53474">
    <property type="entry name" value="alpha/beta-Hydrolases"/>
    <property type="match status" value="1"/>
</dbReference>
<dbReference type="EMBL" id="CP113797">
    <property type="protein sequence ID" value="WAL60627.1"/>
    <property type="molecule type" value="Genomic_DNA"/>
</dbReference>
<dbReference type="InterPro" id="IPR001343">
    <property type="entry name" value="Hemolysn_Ca-bd"/>
</dbReference>
<accession>A0A9E8ZF19</accession>
<dbReference type="PANTHER" id="PTHR38340">
    <property type="entry name" value="S-LAYER PROTEIN"/>
    <property type="match status" value="1"/>
</dbReference>
<dbReference type="InterPro" id="IPR018511">
    <property type="entry name" value="Hemolysin-typ_Ca-bd_CS"/>
</dbReference>
<reference evidence="3" key="1">
    <citation type="submission" date="2022-12" db="EMBL/GenBank/DDBJ databases">
        <title>Polyphasic identification of a Novel Hot-Spring Cyanobacterium Ocullathermofonsia sinensis gen nov. sp. nov. and Genomic Insights on its Adaptations to the Thermal Habitat.</title>
        <authorList>
            <person name="Daroch M."/>
            <person name="Tang J."/>
            <person name="Jiang Y."/>
        </authorList>
    </citation>
    <scope>NUCLEOTIDE SEQUENCE</scope>
    <source>
        <strain evidence="3">PKUAC-SCTA174</strain>
    </source>
</reference>
<keyword evidence="2" id="KW-0964">Secreted</keyword>
<dbReference type="Proteomes" id="UP001163152">
    <property type="component" value="Chromosome"/>
</dbReference>
<gene>
    <name evidence="3" type="ORF">OXH18_01120</name>
</gene>
<dbReference type="PRINTS" id="PR00313">
    <property type="entry name" value="CABNDNGRPT"/>
</dbReference>
<sequence length="483" mass="51241">MDAIYEIFAKELVYGFDKPEFRAQIEQFLTQQGYRIDREFVNSTTGLQAFGLVAIRGDKPPVLVFRGLDDLLDDRSAVDPNGIGVSQFAANREDIRAWLDSVGGPTVKPDVVGHSFGGALTQITAAEFPNLIGRVVTFNSPGTTRSIADRFIQNGGNPQTVTHYVVRGDLVSLAGEAFIDGRVILQSYTDPAINPVYALDKHRVIGRLLSSPPQGQDFTQTEISVQTLNNPTFSYSNDSDYAEFLAAYGAVNPARTALLTTRAGLETLRTAPGSSFIGAITEARAAVSLDRDNLLVGDAANNTAAAGAGNDTVFGLGGSDTLDGGTGQDQVFGNGGNDVLTGGEGNDTLVGGLGNDRLTGVDPTSSIAGQGEIDVLTGGRGADRFVLGNRQTAFYNDQQDTTLGWTDYALITDFGRKDVIQLHGTARDYVLRRAPRSLSVGTAIYLKGSQANELIGIVAGSTRLDLNSNAFLFLSDTSCGCNT</sequence>
<dbReference type="Gene3D" id="2.150.10.10">
    <property type="entry name" value="Serralysin-like metalloprotease, C-terminal"/>
    <property type="match status" value="2"/>
</dbReference>
<dbReference type="GO" id="GO:0005576">
    <property type="term" value="C:extracellular region"/>
    <property type="evidence" value="ECO:0007669"/>
    <property type="project" value="UniProtKB-SubCell"/>
</dbReference>
<protein>
    <recommendedName>
        <fullName evidence="5">Calcium-binding protein</fullName>
    </recommendedName>
</protein>
<comment type="subcellular location">
    <subcellularLocation>
        <location evidence="1">Secreted</location>
    </subcellularLocation>
</comment>
<evidence type="ECO:0008006" key="5">
    <source>
        <dbReference type="Google" id="ProtNLM"/>
    </source>
</evidence>
<keyword evidence="4" id="KW-1185">Reference proteome</keyword>
<name>A0A9E8ZF19_9CYAN</name>
<dbReference type="PROSITE" id="PS00330">
    <property type="entry name" value="HEMOLYSIN_CALCIUM"/>
    <property type="match status" value="1"/>
</dbReference>
<dbReference type="RefSeq" id="WP_268610587.1">
    <property type="nucleotide sequence ID" value="NZ_CP113797.1"/>
</dbReference>
<organism evidence="3 4">
    <name type="scientific">Thermocoleostomius sinensis A174</name>
    <dbReference type="NCBI Taxonomy" id="2016057"/>
    <lineage>
        <taxon>Bacteria</taxon>
        <taxon>Bacillati</taxon>
        <taxon>Cyanobacteriota</taxon>
        <taxon>Cyanophyceae</taxon>
        <taxon>Oculatellales</taxon>
        <taxon>Oculatellaceae</taxon>
        <taxon>Thermocoleostomius</taxon>
    </lineage>
</organism>
<evidence type="ECO:0000256" key="1">
    <source>
        <dbReference type="ARBA" id="ARBA00004613"/>
    </source>
</evidence>
<dbReference type="PANTHER" id="PTHR38340:SF1">
    <property type="entry name" value="S-LAYER PROTEIN"/>
    <property type="match status" value="1"/>
</dbReference>
<dbReference type="SUPFAM" id="SSF51120">
    <property type="entry name" value="beta-Roll"/>
    <property type="match status" value="1"/>
</dbReference>
<dbReference type="KEGG" id="tsin:OXH18_01120"/>
<dbReference type="AlphaFoldDB" id="A0A9E8ZF19"/>
<dbReference type="Gene3D" id="3.40.50.1820">
    <property type="entry name" value="alpha/beta hydrolase"/>
    <property type="match status" value="1"/>
</dbReference>
<dbReference type="InterPro" id="IPR011049">
    <property type="entry name" value="Serralysin-like_metalloprot_C"/>
</dbReference>
<evidence type="ECO:0000313" key="3">
    <source>
        <dbReference type="EMBL" id="WAL60627.1"/>
    </source>
</evidence>
<dbReference type="GO" id="GO:0005509">
    <property type="term" value="F:calcium ion binding"/>
    <property type="evidence" value="ECO:0007669"/>
    <property type="project" value="InterPro"/>
</dbReference>
<dbReference type="InterPro" id="IPR029058">
    <property type="entry name" value="AB_hydrolase_fold"/>
</dbReference>
<dbReference type="InterPro" id="IPR050557">
    <property type="entry name" value="RTX_toxin/Mannuronan_C5-epim"/>
</dbReference>
<evidence type="ECO:0000256" key="2">
    <source>
        <dbReference type="ARBA" id="ARBA00022525"/>
    </source>
</evidence>
<evidence type="ECO:0000313" key="4">
    <source>
        <dbReference type="Proteomes" id="UP001163152"/>
    </source>
</evidence>
<proteinExistence type="predicted"/>
<dbReference type="Pfam" id="PF00353">
    <property type="entry name" value="HemolysinCabind"/>
    <property type="match status" value="3"/>
</dbReference>